<proteinExistence type="predicted"/>
<evidence type="ECO:0008006" key="5">
    <source>
        <dbReference type="Google" id="ProtNLM"/>
    </source>
</evidence>
<gene>
    <name evidence="3" type="ORF">GRQ65_09935</name>
</gene>
<dbReference type="RefSeq" id="WP_160877727.1">
    <property type="nucleotide sequence ID" value="NZ_WUEK01000005.1"/>
</dbReference>
<dbReference type="Proteomes" id="UP000473325">
    <property type="component" value="Unassembled WGS sequence"/>
</dbReference>
<dbReference type="AlphaFoldDB" id="A0A6L7ET40"/>
<keyword evidence="2" id="KW-0472">Membrane</keyword>
<evidence type="ECO:0000256" key="2">
    <source>
        <dbReference type="SAM" id="Phobius"/>
    </source>
</evidence>
<keyword evidence="2" id="KW-1133">Transmembrane helix</keyword>
<evidence type="ECO:0000256" key="1">
    <source>
        <dbReference type="SAM" id="MobiDB-lite"/>
    </source>
</evidence>
<keyword evidence="4" id="KW-1185">Reference proteome</keyword>
<feature type="region of interest" description="Disordered" evidence="1">
    <location>
        <begin position="312"/>
        <end position="335"/>
    </location>
</feature>
<name>A0A6L7ET40_9ACTN</name>
<feature type="transmembrane region" description="Helical" evidence="2">
    <location>
        <begin position="21"/>
        <end position="45"/>
    </location>
</feature>
<organism evidence="3 4">
    <name type="scientific">Nocardioides flavescens</name>
    <dbReference type="NCBI Taxonomy" id="2691959"/>
    <lineage>
        <taxon>Bacteria</taxon>
        <taxon>Bacillati</taxon>
        <taxon>Actinomycetota</taxon>
        <taxon>Actinomycetes</taxon>
        <taxon>Propionibacteriales</taxon>
        <taxon>Nocardioidaceae</taxon>
        <taxon>Nocardioides</taxon>
    </lineage>
</organism>
<accession>A0A6L7ET40</accession>
<evidence type="ECO:0000313" key="4">
    <source>
        <dbReference type="Proteomes" id="UP000473325"/>
    </source>
</evidence>
<protein>
    <recommendedName>
        <fullName evidence="5">DUF3352 domain-containing protein</fullName>
    </recommendedName>
</protein>
<sequence length="373" mass="38852">MAVEAAEEETRSAGRRGPSRTTVIGVGALAVLLVAAAAVVGVRWWRETHRSELDRAVALAPASTQRFSWTDWAAVREELGARVAADSSADDVEEFLSDAYDADLSSASAMGESAATLQSEFGFSPADVEWELLAQSETGSVLVLRLPDSADLDALGDTLEALGYPRPSEADGVWDGGVDVVPRIAERAGTSLSPQFNAIAIDADEHLVLASDSAPYVRDAARDLPSRIDDEGVRDVVDAVGDPLSASIYTGDFACRSLAMAQADDVDQADADQLLAAAGRVDPLTGFAIATEAGGGVRVAMAFEDDGKARRNADSRSALASGPAPGQGGDFGDRFDLGQVRAEGRVVTLDLDPVDDSPVLSDLATGPVLFATC</sequence>
<dbReference type="EMBL" id="WUEK01000005">
    <property type="protein sequence ID" value="MXG89870.1"/>
    <property type="molecule type" value="Genomic_DNA"/>
</dbReference>
<evidence type="ECO:0000313" key="3">
    <source>
        <dbReference type="EMBL" id="MXG89870.1"/>
    </source>
</evidence>
<keyword evidence="2" id="KW-0812">Transmembrane</keyword>
<comment type="caution">
    <text evidence="3">The sequence shown here is derived from an EMBL/GenBank/DDBJ whole genome shotgun (WGS) entry which is preliminary data.</text>
</comment>
<reference evidence="3 4" key="1">
    <citation type="submission" date="2019-12" db="EMBL/GenBank/DDBJ databases">
        <authorList>
            <person name="Kun Z."/>
        </authorList>
    </citation>
    <scope>NUCLEOTIDE SEQUENCE [LARGE SCALE GENOMIC DNA]</scope>
    <source>
        <strain evidence="3 4">YIM 123512</strain>
    </source>
</reference>